<dbReference type="GO" id="GO:0004130">
    <property type="term" value="F:cytochrome-c peroxidase activity"/>
    <property type="evidence" value="ECO:0007669"/>
    <property type="project" value="TreeGrafter"/>
</dbReference>
<keyword evidence="2 4" id="KW-0479">Metal-binding</keyword>
<evidence type="ECO:0000256" key="2">
    <source>
        <dbReference type="ARBA" id="ARBA00022723"/>
    </source>
</evidence>
<evidence type="ECO:0000313" key="7">
    <source>
        <dbReference type="Proteomes" id="UP000319383"/>
    </source>
</evidence>
<gene>
    <name evidence="6" type="ORF">Mal52_19730</name>
</gene>
<dbReference type="EMBL" id="CP036276">
    <property type="protein sequence ID" value="QDU43497.1"/>
    <property type="molecule type" value="Genomic_DNA"/>
</dbReference>
<dbReference type="GO" id="GO:0020037">
    <property type="term" value="F:heme binding"/>
    <property type="evidence" value="ECO:0007669"/>
    <property type="project" value="InterPro"/>
</dbReference>
<evidence type="ECO:0000256" key="4">
    <source>
        <dbReference type="PROSITE-ProRule" id="PRU00433"/>
    </source>
</evidence>
<evidence type="ECO:0000256" key="1">
    <source>
        <dbReference type="ARBA" id="ARBA00022617"/>
    </source>
</evidence>
<evidence type="ECO:0000259" key="5">
    <source>
        <dbReference type="PROSITE" id="PS51007"/>
    </source>
</evidence>
<keyword evidence="7" id="KW-1185">Reference proteome</keyword>
<dbReference type="InterPro" id="IPR051395">
    <property type="entry name" value="Cytochrome_c_Peroxidase/MauG"/>
</dbReference>
<organism evidence="6 7">
    <name type="scientific">Symmachiella dynata</name>
    <dbReference type="NCBI Taxonomy" id="2527995"/>
    <lineage>
        <taxon>Bacteria</taxon>
        <taxon>Pseudomonadati</taxon>
        <taxon>Planctomycetota</taxon>
        <taxon>Planctomycetia</taxon>
        <taxon>Planctomycetales</taxon>
        <taxon>Planctomycetaceae</taxon>
        <taxon>Symmachiella</taxon>
    </lineage>
</organism>
<keyword evidence="3 4" id="KW-0408">Iron</keyword>
<feature type="domain" description="Cytochrome c" evidence="5">
    <location>
        <begin position="289"/>
        <end position="468"/>
    </location>
</feature>
<dbReference type="RefSeq" id="WP_145375600.1">
    <property type="nucleotide sequence ID" value="NZ_CP036276.1"/>
</dbReference>
<keyword evidence="1 4" id="KW-0349">Heme</keyword>
<reference evidence="6 7" key="1">
    <citation type="submission" date="2019-02" db="EMBL/GenBank/DDBJ databases">
        <title>Deep-cultivation of Planctomycetes and their phenomic and genomic characterization uncovers novel biology.</title>
        <authorList>
            <person name="Wiegand S."/>
            <person name="Jogler M."/>
            <person name="Boedeker C."/>
            <person name="Pinto D."/>
            <person name="Vollmers J."/>
            <person name="Rivas-Marin E."/>
            <person name="Kohn T."/>
            <person name="Peeters S.H."/>
            <person name="Heuer A."/>
            <person name="Rast P."/>
            <person name="Oberbeckmann S."/>
            <person name="Bunk B."/>
            <person name="Jeske O."/>
            <person name="Meyerdierks A."/>
            <person name="Storesund J.E."/>
            <person name="Kallscheuer N."/>
            <person name="Luecker S."/>
            <person name="Lage O.M."/>
            <person name="Pohl T."/>
            <person name="Merkel B.J."/>
            <person name="Hornburger P."/>
            <person name="Mueller R.-W."/>
            <person name="Bruemmer F."/>
            <person name="Labrenz M."/>
            <person name="Spormann A.M."/>
            <person name="Op den Camp H."/>
            <person name="Overmann J."/>
            <person name="Amann R."/>
            <person name="Jetten M.S.M."/>
            <person name="Mascher T."/>
            <person name="Medema M.H."/>
            <person name="Devos D.P."/>
            <person name="Kaster A.-K."/>
            <person name="Ovreas L."/>
            <person name="Rohde M."/>
            <person name="Galperin M.Y."/>
            <person name="Jogler C."/>
        </authorList>
    </citation>
    <scope>NUCLEOTIDE SEQUENCE [LARGE SCALE GENOMIC DNA]</scope>
    <source>
        <strain evidence="6 7">Mal52</strain>
    </source>
</reference>
<dbReference type="KEGG" id="sdyn:Mal52_19730"/>
<name>A0A517ZM10_9PLAN</name>
<dbReference type="GO" id="GO:0009055">
    <property type="term" value="F:electron transfer activity"/>
    <property type="evidence" value="ECO:0007669"/>
    <property type="project" value="InterPro"/>
</dbReference>
<evidence type="ECO:0000256" key="3">
    <source>
        <dbReference type="ARBA" id="ARBA00023004"/>
    </source>
</evidence>
<dbReference type="GO" id="GO:0046872">
    <property type="term" value="F:metal ion binding"/>
    <property type="evidence" value="ECO:0007669"/>
    <property type="project" value="UniProtKB-KW"/>
</dbReference>
<dbReference type="Pfam" id="PF21419">
    <property type="entry name" value="RoxA-like_Cyt-c"/>
    <property type="match status" value="1"/>
</dbReference>
<dbReference type="PROSITE" id="PS51007">
    <property type="entry name" value="CYTC"/>
    <property type="match status" value="1"/>
</dbReference>
<dbReference type="PANTHER" id="PTHR30600:SF9">
    <property type="entry name" value="BLR7738 PROTEIN"/>
    <property type="match status" value="1"/>
</dbReference>
<dbReference type="PANTHER" id="PTHR30600">
    <property type="entry name" value="CYTOCHROME C PEROXIDASE-RELATED"/>
    <property type="match status" value="1"/>
</dbReference>
<sequence>MNRPFQNLLDAKTRQPPILILMVCFILSVALGDRCMAGEPRDAVHPGYRILRTKAYLPPDFDDTVFDELWKQWPPELRDRAAAATPTQRREMLFSEYGLMPSPDALGNGKALGYVDDGRGGWVMNCLTCHAGKVAGQVILGLPNSHLALQTLVEDVRATKIQMQKPLSHMDLGSLAMPLGTTNGTTNAVMFGVALEALRDDDLNVHLTNPQPKMLHHDMDAPPWWHLRKKKWIYADGFVAKSHRALMQFMLIPRNDAKTFKSWEADYRQILAWIETIQPPKYPFEIDDQLAEQGRVVFEATCSECHGTYGAEWTYPERIVDIDELGTDPLRLQSLSPAYRRKYGRGWLANYDPTRVREHPGGYVAPPLDGIWATAPYFHNGSVPTLWHLLHPDQRPTVWRRSVEGYDTKRVGLEVAEFAELPDDVQTPRAARGFFNTRALGKSADGHRFPETLSETERNAVLEYLKTL</sequence>
<protein>
    <submittedName>
        <fullName evidence="6">Cytochrome c</fullName>
    </submittedName>
</protein>
<dbReference type="Gene3D" id="1.10.760.10">
    <property type="entry name" value="Cytochrome c-like domain"/>
    <property type="match status" value="1"/>
</dbReference>
<evidence type="ECO:0000313" key="6">
    <source>
        <dbReference type="EMBL" id="QDU43497.1"/>
    </source>
</evidence>
<proteinExistence type="predicted"/>
<dbReference type="SUPFAM" id="SSF46626">
    <property type="entry name" value="Cytochrome c"/>
    <property type="match status" value="1"/>
</dbReference>
<dbReference type="AlphaFoldDB" id="A0A517ZM10"/>
<dbReference type="Proteomes" id="UP000319383">
    <property type="component" value="Chromosome"/>
</dbReference>
<dbReference type="InterPro" id="IPR009056">
    <property type="entry name" value="Cyt_c-like_dom"/>
</dbReference>
<accession>A0A517ZM10</accession>
<dbReference type="InterPro" id="IPR036909">
    <property type="entry name" value="Cyt_c-like_dom_sf"/>
</dbReference>